<organism evidence="1 2">
    <name type="scientific">Nocardia pulmonis</name>
    <dbReference type="NCBI Taxonomy" id="2951408"/>
    <lineage>
        <taxon>Bacteria</taxon>
        <taxon>Bacillati</taxon>
        <taxon>Actinomycetota</taxon>
        <taxon>Actinomycetes</taxon>
        <taxon>Mycobacteriales</taxon>
        <taxon>Nocardiaceae</taxon>
        <taxon>Nocardia</taxon>
    </lineage>
</organism>
<sequence length="201" mass="21809">MSVSTEVLFIGGRSGVGKSSVGCEVHTRLSVAEVRHCLIEGDFLDMACPPTSEDGLAERNLAAMWTNYRALGYRRLIYVNTASVIEDVIDELTAAMGDRPAVTAVLLTCTDQTARERLSRREIGTALTQHLERSARAARRLNDFAPDWVHRVQTDDRSVTDIAAQIIALSGWLPDRSAGSPLSAVAGDGREVIGERADEIA</sequence>
<dbReference type="InterPro" id="IPR027417">
    <property type="entry name" value="P-loop_NTPase"/>
</dbReference>
<comment type="caution">
    <text evidence="1">The sequence shown here is derived from an EMBL/GenBank/DDBJ whole genome shotgun (WGS) entry which is preliminary data.</text>
</comment>
<accession>A0A9X2E8Y0</accession>
<dbReference type="AlphaFoldDB" id="A0A9X2E8Y0"/>
<protein>
    <submittedName>
        <fullName evidence="1">ATPase</fullName>
    </submittedName>
</protein>
<dbReference type="SUPFAM" id="SSF52540">
    <property type="entry name" value="P-loop containing nucleoside triphosphate hydrolases"/>
    <property type="match status" value="1"/>
</dbReference>
<dbReference type="Gene3D" id="3.40.50.300">
    <property type="entry name" value="P-loop containing nucleotide triphosphate hydrolases"/>
    <property type="match status" value="1"/>
</dbReference>
<evidence type="ECO:0000313" key="1">
    <source>
        <dbReference type="EMBL" id="MCM6773668.1"/>
    </source>
</evidence>
<dbReference type="Proteomes" id="UP001139157">
    <property type="component" value="Unassembled WGS sequence"/>
</dbReference>
<dbReference type="EMBL" id="JAMRXG010000003">
    <property type="protein sequence ID" value="MCM6773668.1"/>
    <property type="molecule type" value="Genomic_DNA"/>
</dbReference>
<evidence type="ECO:0000313" key="2">
    <source>
        <dbReference type="Proteomes" id="UP001139157"/>
    </source>
</evidence>
<dbReference type="RefSeq" id="WP_251910725.1">
    <property type="nucleotide sequence ID" value="NZ_JAMRXG010000003.1"/>
</dbReference>
<reference evidence="1" key="1">
    <citation type="submission" date="2022-06" db="EMBL/GenBank/DDBJ databases">
        <title>Novel species in genus nocardia.</title>
        <authorList>
            <person name="Li F."/>
        </authorList>
    </citation>
    <scope>NUCLEOTIDE SEQUENCE</scope>
    <source>
        <strain evidence="1">CDC141</strain>
    </source>
</reference>
<proteinExistence type="predicted"/>
<gene>
    <name evidence="1" type="ORF">NDR86_09320</name>
</gene>
<name>A0A9X2E8Y0_9NOCA</name>
<keyword evidence="2" id="KW-1185">Reference proteome</keyword>